<keyword evidence="4 9" id="KW-0812">Transmembrane</keyword>
<comment type="similarity">
    <text evidence="2">Belongs to the ABC transporter superfamily. ABCG family. Eye pigment precursor importer (TC 3.A.1.204) subfamily.</text>
</comment>
<feature type="transmembrane region" description="Helical" evidence="9">
    <location>
        <begin position="524"/>
        <end position="545"/>
    </location>
</feature>
<proteinExistence type="inferred from homology"/>
<evidence type="ECO:0000256" key="2">
    <source>
        <dbReference type="ARBA" id="ARBA00005814"/>
    </source>
</evidence>
<dbReference type="SMART" id="SM00382">
    <property type="entry name" value="AAA"/>
    <property type="match status" value="1"/>
</dbReference>
<feature type="transmembrane region" description="Helical" evidence="9">
    <location>
        <begin position="380"/>
        <end position="402"/>
    </location>
</feature>
<dbReference type="AlphaFoldDB" id="A0A034VW66"/>
<dbReference type="InterPro" id="IPR003593">
    <property type="entry name" value="AAA+_ATPase"/>
</dbReference>
<evidence type="ECO:0000256" key="8">
    <source>
        <dbReference type="ARBA" id="ARBA00023136"/>
    </source>
</evidence>
<accession>A0A034VW66</accession>
<dbReference type="PANTHER" id="PTHR48041">
    <property type="entry name" value="ABC TRANSPORTER G FAMILY MEMBER 28"/>
    <property type="match status" value="1"/>
</dbReference>
<dbReference type="PROSITE" id="PS50893">
    <property type="entry name" value="ABC_TRANSPORTER_2"/>
    <property type="match status" value="1"/>
</dbReference>
<keyword evidence="3" id="KW-0813">Transport</keyword>
<dbReference type="GO" id="GO:0140359">
    <property type="term" value="F:ABC-type transporter activity"/>
    <property type="evidence" value="ECO:0007669"/>
    <property type="project" value="InterPro"/>
</dbReference>
<evidence type="ECO:0000256" key="6">
    <source>
        <dbReference type="ARBA" id="ARBA00022840"/>
    </source>
</evidence>
<protein>
    <submittedName>
        <fullName evidence="11">ATP-binding cassette sub-family G member 1</fullName>
    </submittedName>
</protein>
<dbReference type="PROSITE" id="PS00211">
    <property type="entry name" value="ABC_TRANSPORTER_1"/>
    <property type="match status" value="1"/>
</dbReference>
<dbReference type="Pfam" id="PF01061">
    <property type="entry name" value="ABC2_membrane"/>
    <property type="match status" value="1"/>
</dbReference>
<dbReference type="InterPro" id="IPR013525">
    <property type="entry name" value="ABC2_TM"/>
</dbReference>
<keyword evidence="7 9" id="KW-1133">Transmembrane helix</keyword>
<evidence type="ECO:0000256" key="3">
    <source>
        <dbReference type="ARBA" id="ARBA00022448"/>
    </source>
</evidence>
<evidence type="ECO:0000256" key="9">
    <source>
        <dbReference type="SAM" id="Phobius"/>
    </source>
</evidence>
<dbReference type="InterPro" id="IPR050352">
    <property type="entry name" value="ABCG_transporters"/>
</dbReference>
<evidence type="ECO:0000259" key="10">
    <source>
        <dbReference type="PROSITE" id="PS50893"/>
    </source>
</evidence>
<dbReference type="PANTHER" id="PTHR48041:SF118">
    <property type="entry name" value="ATP-BINDING CASSETTE TRANSPORTER (ABC TRANSPORTER) FAMILY G MEMBER 16"/>
    <property type="match status" value="1"/>
</dbReference>
<evidence type="ECO:0000256" key="4">
    <source>
        <dbReference type="ARBA" id="ARBA00022692"/>
    </source>
</evidence>
<dbReference type="EMBL" id="GAKP01012862">
    <property type="protein sequence ID" value="JAC46090.1"/>
    <property type="molecule type" value="Transcribed_RNA"/>
</dbReference>
<dbReference type="GO" id="GO:0005886">
    <property type="term" value="C:plasma membrane"/>
    <property type="evidence" value="ECO:0007669"/>
    <property type="project" value="TreeGrafter"/>
</dbReference>
<dbReference type="Pfam" id="PF00005">
    <property type="entry name" value="ABC_tran"/>
    <property type="match status" value="1"/>
</dbReference>
<sequence>MPDKDDAMEIETIGSGSSANGNLLSQEKFKLHFSNVFYTAKQNNKLVSILNDICGEFKSGRLTAVLGPSGAGKTSILNVLSGFKASGVSGKITFNGEERNNLAYRKVSCYIPQDFALLDLLTVQETMSDSVDLKLPSETKSEEKEKIVNDIIRILNMEKCRHRLVRNLSGGERKRLSIAIELVTNPPIMFFDEPTSGLDSVSSLQIINYLKQLALDGRIIVCVIHQPSSKLMKLFDDVIVMSRGNLVYSGPKVDMIPTFEEAGFAFPEYYNPADFALEVSSEEHNEQILSLIEKNKIRYCGTSTHPNEDETNAIDENTKILNNSNNHTTIDVPLHSGTESRRSAHERCRFTIIRPEAKVGVYRQMIILTRRSLRTMSRNLIAVQLRVVVHVIVAVLVGAVFWDIGNDGARTLTNISCIFFIIMFIFFGNAMPSILLCPQDTPVFIREYLNGWYSLRAYYASKLTSDLPMLLICPSLFTAIIYFMTSQPDDIVRFAMCWVVSIILAIVGHFMGLAFGSIFELQMAILLVPGISIPFMIFSGFFIRIHELSDIFRPLCDISFYRYTMEAFIQAIYGYGRPDLQCDREFCYFKSPSKLLKELDMEADLYGHDISVLSIWIIFFMVLFFISLVLRIKREQ</sequence>
<keyword evidence="8 9" id="KW-0472">Membrane</keyword>
<dbReference type="GO" id="GO:0016887">
    <property type="term" value="F:ATP hydrolysis activity"/>
    <property type="evidence" value="ECO:0007669"/>
    <property type="project" value="InterPro"/>
</dbReference>
<evidence type="ECO:0000256" key="7">
    <source>
        <dbReference type="ARBA" id="ARBA00022989"/>
    </source>
</evidence>
<dbReference type="GO" id="GO:0005524">
    <property type="term" value="F:ATP binding"/>
    <property type="evidence" value="ECO:0007669"/>
    <property type="project" value="UniProtKB-KW"/>
</dbReference>
<feature type="transmembrane region" description="Helical" evidence="9">
    <location>
        <begin position="610"/>
        <end position="630"/>
    </location>
</feature>
<evidence type="ECO:0000256" key="5">
    <source>
        <dbReference type="ARBA" id="ARBA00022741"/>
    </source>
</evidence>
<name>A0A034VW66_BACDO</name>
<keyword evidence="5" id="KW-0547">Nucleotide-binding</keyword>
<dbReference type="InterPro" id="IPR027417">
    <property type="entry name" value="P-loop_NTPase"/>
</dbReference>
<dbReference type="Gene3D" id="3.40.50.300">
    <property type="entry name" value="P-loop containing nucleotide triphosphate hydrolases"/>
    <property type="match status" value="1"/>
</dbReference>
<dbReference type="InterPro" id="IPR003439">
    <property type="entry name" value="ABC_transporter-like_ATP-bd"/>
</dbReference>
<feature type="transmembrane region" description="Helical" evidence="9">
    <location>
        <begin position="408"/>
        <end position="427"/>
    </location>
</feature>
<dbReference type="FunFam" id="3.40.50.300:FF:001077">
    <property type="entry name" value="Uncharacterized protein, isoform A"/>
    <property type="match status" value="1"/>
</dbReference>
<reference evidence="11" key="1">
    <citation type="journal article" date="2014" name="BMC Genomics">
        <title>Characterizing the developmental transcriptome of the oriental fruit fly, Bactrocera dorsalis (Diptera: Tephritidae) through comparative genomic analysis with Drosophila melanogaster utilizing modENCODE datasets.</title>
        <authorList>
            <person name="Geib S.M."/>
            <person name="Calla B."/>
            <person name="Hall B."/>
            <person name="Hou S."/>
            <person name="Manoukis N.C."/>
        </authorList>
    </citation>
    <scope>NUCLEOTIDE SEQUENCE</scope>
    <source>
        <strain evidence="11">Punador</strain>
    </source>
</reference>
<evidence type="ECO:0000256" key="1">
    <source>
        <dbReference type="ARBA" id="ARBA00004141"/>
    </source>
</evidence>
<dbReference type="InterPro" id="IPR017871">
    <property type="entry name" value="ABC_transporter-like_CS"/>
</dbReference>
<dbReference type="SUPFAM" id="SSF52540">
    <property type="entry name" value="P-loop containing nucleoside triphosphate hydrolases"/>
    <property type="match status" value="1"/>
</dbReference>
<feature type="transmembrane region" description="Helical" evidence="9">
    <location>
        <begin position="491"/>
        <end position="512"/>
    </location>
</feature>
<keyword evidence="6 11" id="KW-0067">ATP-binding</keyword>
<comment type="subcellular location">
    <subcellularLocation>
        <location evidence="1">Membrane</location>
        <topology evidence="1">Multi-pass membrane protein</topology>
    </subcellularLocation>
</comment>
<feature type="domain" description="ABC transporter" evidence="10">
    <location>
        <begin position="31"/>
        <end position="268"/>
    </location>
</feature>
<feature type="transmembrane region" description="Helical" evidence="9">
    <location>
        <begin position="467"/>
        <end position="485"/>
    </location>
</feature>
<evidence type="ECO:0000313" key="11">
    <source>
        <dbReference type="EMBL" id="JAC46090.1"/>
    </source>
</evidence>
<dbReference type="OrthoDB" id="66620at2759"/>
<gene>
    <name evidence="11" type="primary">ABCG1</name>
</gene>
<dbReference type="EMBL" id="GAKP01012861">
    <property type="protein sequence ID" value="JAC46091.1"/>
    <property type="molecule type" value="Transcribed_RNA"/>
</dbReference>
<organism evidence="11">
    <name type="scientific">Bactrocera dorsalis</name>
    <name type="common">Oriental fruit fly</name>
    <name type="synonym">Dacus dorsalis</name>
    <dbReference type="NCBI Taxonomy" id="27457"/>
    <lineage>
        <taxon>Eukaryota</taxon>
        <taxon>Metazoa</taxon>
        <taxon>Ecdysozoa</taxon>
        <taxon>Arthropoda</taxon>
        <taxon>Hexapoda</taxon>
        <taxon>Insecta</taxon>
        <taxon>Pterygota</taxon>
        <taxon>Neoptera</taxon>
        <taxon>Endopterygota</taxon>
        <taxon>Diptera</taxon>
        <taxon>Brachycera</taxon>
        <taxon>Muscomorpha</taxon>
        <taxon>Tephritoidea</taxon>
        <taxon>Tephritidae</taxon>
        <taxon>Bactrocera</taxon>
        <taxon>Bactrocera</taxon>
    </lineage>
</organism>